<evidence type="ECO:0000256" key="1">
    <source>
        <dbReference type="SAM" id="MobiDB-lite"/>
    </source>
</evidence>
<dbReference type="AlphaFoldDB" id="A0A8J7I5V3"/>
<reference evidence="2 3" key="1">
    <citation type="journal article" date="2021" name="Int. J. Syst. Evol. Microbiol.">
        <title>Amazonocrinis nigriterrae gen. nov., sp. nov., Atlanticothrix silvestris gen. nov., sp. nov. and Dendronalium phyllosphericum gen. nov., sp. nov., nostocacean cyanobacteria from Brazilian environments.</title>
        <authorList>
            <person name="Alvarenga D.O."/>
            <person name="Andreote A.P.D."/>
            <person name="Branco L.H.Z."/>
            <person name="Delbaje E."/>
            <person name="Cruz R.B."/>
            <person name="Varani A.M."/>
            <person name="Fiore M.F."/>
        </authorList>
    </citation>
    <scope>NUCLEOTIDE SEQUENCE [LARGE SCALE GENOMIC DNA]</scope>
    <source>
        <strain evidence="2 3">CENA369</strain>
    </source>
</reference>
<evidence type="ECO:0000313" key="2">
    <source>
        <dbReference type="EMBL" id="MBH8573965.1"/>
    </source>
</evidence>
<comment type="caution">
    <text evidence="2">The sequence shown here is derived from an EMBL/GenBank/DDBJ whole genome shotgun (WGS) entry which is preliminary data.</text>
</comment>
<proteinExistence type="predicted"/>
<evidence type="ECO:0000313" key="3">
    <source>
        <dbReference type="Proteomes" id="UP000662314"/>
    </source>
</evidence>
<feature type="region of interest" description="Disordered" evidence="1">
    <location>
        <begin position="1"/>
        <end position="21"/>
    </location>
</feature>
<gene>
    <name evidence="2" type="ORF">I8752_13220</name>
</gene>
<sequence length="82" mass="9252">MVRADTETRGRGDTGTRDNFKASKINGTDHYYIEDSGKFDVNALPIPKIRDRLLRLCLNSSAKMPKFILSSIRDALHQGKTK</sequence>
<organism evidence="2 3">
    <name type="scientific">Dendronalium phyllosphericum CENA369</name>
    <dbReference type="NCBI Taxonomy" id="1725256"/>
    <lineage>
        <taxon>Bacteria</taxon>
        <taxon>Bacillati</taxon>
        <taxon>Cyanobacteriota</taxon>
        <taxon>Cyanophyceae</taxon>
        <taxon>Nostocales</taxon>
        <taxon>Nostocaceae</taxon>
        <taxon>Dendronalium</taxon>
        <taxon>Dendronalium phyllosphericum</taxon>
    </lineage>
</organism>
<accession>A0A8J7I5V3</accession>
<dbReference type="Proteomes" id="UP000662314">
    <property type="component" value="Unassembled WGS sequence"/>
</dbReference>
<protein>
    <submittedName>
        <fullName evidence="2">Uncharacterized protein</fullName>
    </submittedName>
</protein>
<dbReference type="RefSeq" id="WP_214432783.1">
    <property type="nucleotide sequence ID" value="NZ_CAWPUQ010000285.1"/>
</dbReference>
<keyword evidence="3" id="KW-1185">Reference proteome</keyword>
<name>A0A8J7I5V3_9NOST</name>
<dbReference type="EMBL" id="JAECZA010000050">
    <property type="protein sequence ID" value="MBH8573965.1"/>
    <property type="molecule type" value="Genomic_DNA"/>
</dbReference>